<evidence type="ECO:0000313" key="3">
    <source>
        <dbReference type="Proteomes" id="UP000662888"/>
    </source>
</evidence>
<feature type="signal peptide" evidence="1">
    <location>
        <begin position="1"/>
        <end position="30"/>
    </location>
</feature>
<protein>
    <submittedName>
        <fullName evidence="2">DUF3570 domain-containing protein</fullName>
    </submittedName>
</protein>
<evidence type="ECO:0000313" key="2">
    <source>
        <dbReference type="EMBL" id="QPI48860.1"/>
    </source>
</evidence>
<dbReference type="Pfam" id="PF12094">
    <property type="entry name" value="DUF3570"/>
    <property type="match status" value="2"/>
</dbReference>
<keyword evidence="1" id="KW-0732">Signal</keyword>
<dbReference type="RefSeq" id="WP_054262748.1">
    <property type="nucleotide sequence ID" value="NZ_CP065053.1"/>
</dbReference>
<dbReference type="InterPro" id="IPR021953">
    <property type="entry name" value="DUF3570"/>
</dbReference>
<evidence type="ECO:0000256" key="1">
    <source>
        <dbReference type="SAM" id="SignalP"/>
    </source>
</evidence>
<organism evidence="2 3">
    <name type="scientific">Massilia antarctica</name>
    <dbReference type="NCBI Taxonomy" id="2765360"/>
    <lineage>
        <taxon>Bacteria</taxon>
        <taxon>Pseudomonadati</taxon>
        <taxon>Pseudomonadota</taxon>
        <taxon>Betaproteobacteria</taxon>
        <taxon>Burkholderiales</taxon>
        <taxon>Oxalobacteraceae</taxon>
        <taxon>Telluria group</taxon>
        <taxon>Massilia</taxon>
    </lineage>
</organism>
<proteinExistence type="predicted"/>
<gene>
    <name evidence="2" type="ORF">IV454_25715</name>
</gene>
<feature type="chain" id="PRO_5046529913" evidence="1">
    <location>
        <begin position="31"/>
        <end position="381"/>
    </location>
</feature>
<accession>A0AA49A7R6</accession>
<keyword evidence="3" id="KW-1185">Reference proteome</keyword>
<dbReference type="Proteomes" id="UP000662888">
    <property type="component" value="Chromosome"/>
</dbReference>
<sequence length="381" mass="41443">MTTPLLPAQPAALGHAILAAALMLPGLVHAETAPEHASISVKLLSYEESQSSMDRIRVRAPSISVVAPVAGVWSVTGSLTADDVSGASPRYHTAVSGASRMSDDRKAGDAAVTRYFPRGSLTVGAAYSTEHDYDSRALSVTGAMSSEDKNTTWSLGMGGSDDTINPMNLIVRDESRQTVNFLAGVTQVLGPNDLAQLTLTHNRGHGYFSDPYKAFDNRPRQRNQSALMGRWNHHYAATGGTSRLSYRYYTDSYGIRAHTFGGEYVQPAGQGWIITPSARLYSQRAARFYFDPVYDGVLGEPFRPGYASNPDGYSSADQRLSGFGAVTLGIKVAKQLSRDWIVDVKLEAYQQRGSWRLFDKGSPGLESLRAHSIQLGLTRQW</sequence>
<name>A0AA49A7R6_9BURK</name>
<dbReference type="EMBL" id="CP065053">
    <property type="protein sequence ID" value="QPI48860.1"/>
    <property type="molecule type" value="Genomic_DNA"/>
</dbReference>
<reference evidence="2 3" key="1">
    <citation type="submission" date="2020-11" db="EMBL/GenBank/DDBJ databases">
        <authorList>
            <person name="Sun Q."/>
        </authorList>
    </citation>
    <scope>NUCLEOTIDE SEQUENCE [LARGE SCALE GENOMIC DNA]</scope>
    <source>
        <strain evidence="2 3">P8398</strain>
    </source>
</reference>